<organism evidence="3 4">
    <name type="scientific">Saccharibacillus kuerlensis</name>
    <dbReference type="NCBI Taxonomy" id="459527"/>
    <lineage>
        <taxon>Bacteria</taxon>
        <taxon>Bacillati</taxon>
        <taxon>Bacillota</taxon>
        <taxon>Bacilli</taxon>
        <taxon>Bacillales</taxon>
        <taxon>Paenibacillaceae</taxon>
        <taxon>Saccharibacillus</taxon>
    </lineage>
</organism>
<dbReference type="InterPro" id="IPR005183">
    <property type="entry name" value="DUF305_CopM-like"/>
</dbReference>
<evidence type="ECO:0000259" key="2">
    <source>
        <dbReference type="Pfam" id="PF03713"/>
    </source>
</evidence>
<dbReference type="Proteomes" id="UP000606653">
    <property type="component" value="Unassembled WGS sequence"/>
</dbReference>
<reference evidence="4" key="1">
    <citation type="journal article" date="2019" name="Int. J. Syst. Evol. Microbiol.">
        <title>The Global Catalogue of Microorganisms (GCM) 10K type strain sequencing project: providing services to taxonomists for standard genome sequencing and annotation.</title>
        <authorList>
            <consortium name="The Broad Institute Genomics Platform"/>
            <consortium name="The Broad Institute Genome Sequencing Center for Infectious Disease"/>
            <person name="Wu L."/>
            <person name="Ma J."/>
        </authorList>
    </citation>
    <scope>NUCLEOTIDE SEQUENCE [LARGE SCALE GENOMIC DNA]</scope>
    <source>
        <strain evidence="4">CGMCC 1.6964</strain>
    </source>
</reference>
<feature type="transmembrane region" description="Helical" evidence="1">
    <location>
        <begin position="9"/>
        <end position="29"/>
    </location>
</feature>
<sequence length="152" mass="17419">MHKQSYVKFGLMILVSTLVMFALMYFNIFQLNHIFFSETRAYMAIMMGAAMAFIMMLFMWKMYANRRANVIILACSAVVFGASLWLVRSQETVGDIAWMKAMIPHHSIAILTSERANITDPRVQDLANRIIESQLQEIDEMKGLIQSIENGN</sequence>
<protein>
    <recommendedName>
        <fullName evidence="2">DUF305 domain-containing protein</fullName>
    </recommendedName>
</protein>
<feature type="domain" description="DUF305" evidence="2">
    <location>
        <begin position="95"/>
        <end position="145"/>
    </location>
</feature>
<keyword evidence="1" id="KW-0472">Membrane</keyword>
<feature type="transmembrane region" description="Helical" evidence="1">
    <location>
        <begin position="70"/>
        <end position="87"/>
    </location>
</feature>
<dbReference type="RefSeq" id="WP_018977078.1">
    <property type="nucleotide sequence ID" value="NZ_BMLN01000002.1"/>
</dbReference>
<feature type="transmembrane region" description="Helical" evidence="1">
    <location>
        <begin position="41"/>
        <end position="58"/>
    </location>
</feature>
<comment type="caution">
    <text evidence="3">The sequence shown here is derived from an EMBL/GenBank/DDBJ whole genome shotgun (WGS) entry which is preliminary data.</text>
</comment>
<name>A0ABQ2KYJ8_9BACL</name>
<proteinExistence type="predicted"/>
<keyword evidence="4" id="KW-1185">Reference proteome</keyword>
<dbReference type="InterPro" id="IPR012347">
    <property type="entry name" value="Ferritin-like"/>
</dbReference>
<keyword evidence="1" id="KW-0812">Transmembrane</keyword>
<gene>
    <name evidence="3" type="ORF">GCM10010969_09380</name>
</gene>
<accession>A0ABQ2KYJ8</accession>
<dbReference type="Pfam" id="PF03713">
    <property type="entry name" value="DUF305"/>
    <property type="match status" value="1"/>
</dbReference>
<evidence type="ECO:0000313" key="4">
    <source>
        <dbReference type="Proteomes" id="UP000606653"/>
    </source>
</evidence>
<evidence type="ECO:0000313" key="3">
    <source>
        <dbReference type="EMBL" id="GGN94549.1"/>
    </source>
</evidence>
<evidence type="ECO:0000256" key="1">
    <source>
        <dbReference type="SAM" id="Phobius"/>
    </source>
</evidence>
<dbReference type="Gene3D" id="1.20.1260.10">
    <property type="match status" value="1"/>
</dbReference>
<keyword evidence="1" id="KW-1133">Transmembrane helix</keyword>
<dbReference type="EMBL" id="BMLN01000002">
    <property type="protein sequence ID" value="GGN94549.1"/>
    <property type="molecule type" value="Genomic_DNA"/>
</dbReference>